<feature type="transmembrane region" description="Helical" evidence="1">
    <location>
        <begin position="41"/>
        <end position="58"/>
    </location>
</feature>
<keyword evidence="1" id="KW-0472">Membrane</keyword>
<feature type="transmembrane region" description="Helical" evidence="1">
    <location>
        <begin position="111"/>
        <end position="132"/>
    </location>
</feature>
<sequence>MHCLPALQFDWIHDLSLGTAALLVFATLAVFALLRGLLKMLWNTLGLCLAGFVAFWIWQHDLPPHSLPWIAPVAGFVVTLLLLRFAVRGLLPAPSDSESSGTGGKSGLSRLFTLLFSLIPTSAVCFLGALLLRHAGSLAEIQSFAQPDRTSDSAAFFSQLKQRIDELLPADWFHSVDPLTTQLRLDLAKLIVTADDPPPKAIPVLETGDIRELILADPELRQLAREGRYAEILRDPRLDRLLENDNLREVLRNTDL</sequence>
<accession>A0A840UY73</accession>
<keyword evidence="3" id="KW-1185">Reference proteome</keyword>
<dbReference type="EMBL" id="JACHFD010000003">
    <property type="protein sequence ID" value="MBB5350685.1"/>
    <property type="molecule type" value="Genomic_DNA"/>
</dbReference>
<keyword evidence="1" id="KW-1133">Transmembrane helix</keyword>
<feature type="transmembrane region" description="Helical" evidence="1">
    <location>
        <begin position="15"/>
        <end position="34"/>
    </location>
</feature>
<reference evidence="2 3" key="1">
    <citation type="submission" date="2020-08" db="EMBL/GenBank/DDBJ databases">
        <title>Genomic Encyclopedia of Type Strains, Phase IV (KMG-IV): sequencing the most valuable type-strain genomes for metagenomic binning, comparative biology and taxonomic classification.</title>
        <authorList>
            <person name="Goeker M."/>
        </authorList>
    </citation>
    <scope>NUCLEOTIDE SEQUENCE [LARGE SCALE GENOMIC DNA]</scope>
    <source>
        <strain evidence="2 3">YC6886</strain>
    </source>
</reference>
<evidence type="ECO:0000313" key="2">
    <source>
        <dbReference type="EMBL" id="MBB5350685.1"/>
    </source>
</evidence>
<protein>
    <submittedName>
        <fullName evidence="2">Putative membrane protein required for colicin V production</fullName>
    </submittedName>
</protein>
<keyword evidence="1" id="KW-0812">Transmembrane</keyword>
<evidence type="ECO:0000313" key="3">
    <source>
        <dbReference type="Proteomes" id="UP000557717"/>
    </source>
</evidence>
<comment type="caution">
    <text evidence="2">The sequence shown here is derived from an EMBL/GenBank/DDBJ whole genome shotgun (WGS) entry which is preliminary data.</text>
</comment>
<feature type="transmembrane region" description="Helical" evidence="1">
    <location>
        <begin position="70"/>
        <end position="91"/>
    </location>
</feature>
<organism evidence="2 3">
    <name type="scientific">Haloferula luteola</name>
    <dbReference type="NCBI Taxonomy" id="595692"/>
    <lineage>
        <taxon>Bacteria</taxon>
        <taxon>Pseudomonadati</taxon>
        <taxon>Verrucomicrobiota</taxon>
        <taxon>Verrucomicrobiia</taxon>
        <taxon>Verrucomicrobiales</taxon>
        <taxon>Verrucomicrobiaceae</taxon>
        <taxon>Haloferula</taxon>
    </lineage>
</organism>
<dbReference type="Proteomes" id="UP000557717">
    <property type="component" value="Unassembled WGS sequence"/>
</dbReference>
<gene>
    <name evidence="2" type="ORF">HNR46_000913</name>
</gene>
<name>A0A840UY73_9BACT</name>
<dbReference type="RefSeq" id="WP_184016183.1">
    <property type="nucleotide sequence ID" value="NZ_JACHFD010000003.1"/>
</dbReference>
<dbReference type="AlphaFoldDB" id="A0A840UY73"/>
<evidence type="ECO:0000256" key="1">
    <source>
        <dbReference type="SAM" id="Phobius"/>
    </source>
</evidence>
<proteinExistence type="predicted"/>